<evidence type="ECO:0000256" key="7">
    <source>
        <dbReference type="ARBA" id="ARBA00022777"/>
    </source>
</evidence>
<dbReference type="Gene3D" id="3.40.1480.10">
    <property type="entry name" value="MOFRL domain"/>
    <property type="match status" value="2"/>
</dbReference>
<evidence type="ECO:0000259" key="9">
    <source>
        <dbReference type="Pfam" id="PF05161"/>
    </source>
</evidence>
<dbReference type="AlphaFoldDB" id="S7MM50"/>
<evidence type="ECO:0000313" key="12">
    <source>
        <dbReference type="Proteomes" id="UP000052978"/>
    </source>
</evidence>
<feature type="domain" description="MOFRL" evidence="9">
    <location>
        <begin position="445"/>
        <end position="557"/>
    </location>
</feature>
<dbReference type="SUPFAM" id="SSF82544">
    <property type="entry name" value="GckA/TtuD-like"/>
    <property type="match status" value="2"/>
</dbReference>
<dbReference type="InterPro" id="IPR039760">
    <property type="entry name" value="MOFRL_protein"/>
</dbReference>
<evidence type="ECO:0000259" key="10">
    <source>
        <dbReference type="Pfam" id="PF13660"/>
    </source>
</evidence>
<keyword evidence="6" id="KW-0547">Nucleotide-binding</keyword>
<feature type="domain" description="MOFRL" evidence="9">
    <location>
        <begin position="403"/>
        <end position="436"/>
    </location>
</feature>
<dbReference type="Pfam" id="PF13660">
    <property type="entry name" value="DUF4147"/>
    <property type="match status" value="1"/>
</dbReference>
<evidence type="ECO:0000313" key="11">
    <source>
        <dbReference type="EMBL" id="EPQ05304.1"/>
    </source>
</evidence>
<name>S7MM50_MYOBR</name>
<dbReference type="EMBL" id="KE161789">
    <property type="protein sequence ID" value="EPQ05304.1"/>
    <property type="molecule type" value="Genomic_DNA"/>
</dbReference>
<evidence type="ECO:0000256" key="8">
    <source>
        <dbReference type="ARBA" id="ARBA00022840"/>
    </source>
</evidence>
<sequence length="566" mass="59367">MAVALQVLPRLARAPLRPLLWGGPGARLASGMALAEQARMLFENTIGAVLPGPMMHRALSLDPSSGQLKVRDRSFQLRQNLYLVGFGKAVLGMAAAAEELLGQHLVQGVISVPKGIRAAVECSGKQEMLLKPHSRVQVFEGAEDNLPDRDSLRAALAIRQLAEELTADDLLLVLISGGGSALLPAPIPPVTLEEKQTLTKLLAARGATIQELNTIRKALSQLKGGGLARAAYPAQVVSLILSDVVGDPVEVIASGPTVASVHNVQDCLHILNRYGLRAALPRSVKTVLARADSDPHGPHTCGHVLNVIIGSNALALAEARRQAEALGYRAVVLSAAMQGDVKSVATFYGLLARVAGAHLTPPGGAGVSVEEEEQLHEQAAALQLPDLQLKEALEVVKGARGPICLLAGGEPTVQLQGSGKGGRNQELALRVVKEAEVVKGARGPICLLAGGEPTVQLQGSGSNGRNQELALRVAAELGQRPLGPVDVLFLSGGTDGRDGPTEAAGAWVMPELASQATAEGLDVATFLAHNDTHTFFHRFQGGAHLLYTGLTGTNVMDVHFLFLRPR</sequence>
<evidence type="ECO:0000256" key="1">
    <source>
        <dbReference type="ARBA" id="ARBA00000694"/>
    </source>
</evidence>
<dbReference type="GO" id="GO:0008887">
    <property type="term" value="F:glycerate kinase activity"/>
    <property type="evidence" value="ECO:0007669"/>
    <property type="project" value="UniProtKB-EC"/>
</dbReference>
<comment type="catalytic activity">
    <reaction evidence="1">
        <text>(R)-glycerate + ATP = (2R)-3-phosphoglycerate + ADP + H(+)</text>
        <dbReference type="Rhea" id="RHEA:23516"/>
        <dbReference type="ChEBI" id="CHEBI:15378"/>
        <dbReference type="ChEBI" id="CHEBI:16659"/>
        <dbReference type="ChEBI" id="CHEBI:30616"/>
        <dbReference type="ChEBI" id="CHEBI:58272"/>
        <dbReference type="ChEBI" id="CHEBI:456216"/>
        <dbReference type="EC" id="2.7.1.31"/>
    </reaction>
</comment>
<protein>
    <recommendedName>
        <fullName evidence="4">Glycerate kinase</fullName>
        <ecNumber evidence="3">2.7.1.31</ecNumber>
    </recommendedName>
</protein>
<keyword evidence="8" id="KW-0067">ATP-binding</keyword>
<dbReference type="GO" id="GO:0005524">
    <property type="term" value="F:ATP binding"/>
    <property type="evidence" value="ECO:0007669"/>
    <property type="project" value="UniProtKB-KW"/>
</dbReference>
<feature type="domain" description="MOFRL-associated" evidence="10">
    <location>
        <begin position="38"/>
        <end position="288"/>
    </location>
</feature>
<dbReference type="PANTHER" id="PTHR12227">
    <property type="entry name" value="GLYCERATE KINASE"/>
    <property type="match status" value="1"/>
</dbReference>
<gene>
    <name evidence="11" type="ORF">D623_10006181</name>
</gene>
<dbReference type="Pfam" id="PF05161">
    <property type="entry name" value="MOFRL"/>
    <property type="match status" value="2"/>
</dbReference>
<keyword evidence="12" id="KW-1185">Reference proteome</keyword>
<reference evidence="11 12" key="1">
    <citation type="journal article" date="2013" name="Nat. Commun.">
        <title>Genome analysis reveals insights into physiology and longevity of the Brandt's bat Myotis brandtii.</title>
        <authorList>
            <person name="Seim I."/>
            <person name="Fang X."/>
            <person name="Xiong Z."/>
            <person name="Lobanov A.V."/>
            <person name="Huang Z."/>
            <person name="Ma S."/>
            <person name="Feng Y."/>
            <person name="Turanov A.A."/>
            <person name="Zhu Y."/>
            <person name="Lenz T.L."/>
            <person name="Gerashchenko M.V."/>
            <person name="Fan D."/>
            <person name="Hee Yim S."/>
            <person name="Yao X."/>
            <person name="Jordan D."/>
            <person name="Xiong Y."/>
            <person name="Ma Y."/>
            <person name="Lyapunov A.N."/>
            <person name="Chen G."/>
            <person name="Kulakova O.I."/>
            <person name="Sun Y."/>
            <person name="Lee S.G."/>
            <person name="Bronson R.T."/>
            <person name="Moskalev A.A."/>
            <person name="Sunyaev S.R."/>
            <person name="Zhang G."/>
            <person name="Krogh A."/>
            <person name="Wang J."/>
            <person name="Gladyshev V.N."/>
        </authorList>
    </citation>
    <scope>NUCLEOTIDE SEQUENCE [LARGE SCALE GENOMIC DNA]</scope>
</reference>
<dbReference type="Gene3D" id="3.40.50.10180">
    <property type="entry name" value="Glycerate kinase, MOFRL-like N-terminal domain"/>
    <property type="match status" value="1"/>
</dbReference>
<evidence type="ECO:0000256" key="2">
    <source>
        <dbReference type="ARBA" id="ARBA00005393"/>
    </source>
</evidence>
<dbReference type="GO" id="GO:0005737">
    <property type="term" value="C:cytoplasm"/>
    <property type="evidence" value="ECO:0007669"/>
    <property type="project" value="TreeGrafter"/>
</dbReference>
<dbReference type="eggNOG" id="KOG3935">
    <property type="taxonomic scope" value="Eukaryota"/>
</dbReference>
<evidence type="ECO:0000256" key="5">
    <source>
        <dbReference type="ARBA" id="ARBA00022679"/>
    </source>
</evidence>
<evidence type="ECO:0000256" key="4">
    <source>
        <dbReference type="ARBA" id="ARBA00020720"/>
    </source>
</evidence>
<dbReference type="InterPro" id="IPR038614">
    <property type="entry name" value="GK_N_sf"/>
</dbReference>
<keyword evidence="5" id="KW-0808">Transferase</keyword>
<dbReference type="InterPro" id="IPR007835">
    <property type="entry name" value="MOFRL"/>
</dbReference>
<proteinExistence type="inferred from homology"/>
<dbReference type="PANTHER" id="PTHR12227:SF0">
    <property type="entry name" value="GLYCERATE KINASE"/>
    <property type="match status" value="1"/>
</dbReference>
<evidence type="ECO:0000256" key="6">
    <source>
        <dbReference type="ARBA" id="ARBA00022741"/>
    </source>
</evidence>
<keyword evidence="7 11" id="KW-0418">Kinase</keyword>
<dbReference type="Proteomes" id="UP000052978">
    <property type="component" value="Unassembled WGS sequence"/>
</dbReference>
<comment type="similarity">
    <text evidence="2">Belongs to the glycerate kinase type-2 family.</text>
</comment>
<organism evidence="11 12">
    <name type="scientific">Myotis brandtii</name>
    <name type="common">Brandt's bat</name>
    <dbReference type="NCBI Taxonomy" id="109478"/>
    <lineage>
        <taxon>Eukaryota</taxon>
        <taxon>Metazoa</taxon>
        <taxon>Chordata</taxon>
        <taxon>Craniata</taxon>
        <taxon>Vertebrata</taxon>
        <taxon>Euteleostomi</taxon>
        <taxon>Mammalia</taxon>
        <taxon>Eutheria</taxon>
        <taxon>Laurasiatheria</taxon>
        <taxon>Chiroptera</taxon>
        <taxon>Yangochiroptera</taxon>
        <taxon>Vespertilionidae</taxon>
        <taxon>Myotis</taxon>
    </lineage>
</organism>
<dbReference type="InterPro" id="IPR025286">
    <property type="entry name" value="MOFRL_assoc_dom"/>
</dbReference>
<accession>S7MM50</accession>
<evidence type="ECO:0000256" key="3">
    <source>
        <dbReference type="ARBA" id="ARBA00012101"/>
    </source>
</evidence>
<dbReference type="InterPro" id="IPR037035">
    <property type="entry name" value="GK-like_C_sf"/>
</dbReference>
<dbReference type="FunFam" id="3.40.50.10180:FF:000001">
    <property type="entry name" value="Glycerate kinase"/>
    <property type="match status" value="1"/>
</dbReference>
<dbReference type="EC" id="2.7.1.31" evidence="3"/>